<feature type="transmembrane region" description="Helical" evidence="2">
    <location>
        <begin position="394"/>
        <end position="413"/>
    </location>
</feature>
<keyword evidence="2" id="KW-0472">Membrane</keyword>
<feature type="transmembrane region" description="Helical" evidence="2">
    <location>
        <begin position="100"/>
        <end position="122"/>
    </location>
</feature>
<feature type="transmembrane region" description="Helical" evidence="2">
    <location>
        <begin position="226"/>
        <end position="247"/>
    </location>
</feature>
<evidence type="ECO:0008006" key="5">
    <source>
        <dbReference type="Google" id="ProtNLM"/>
    </source>
</evidence>
<feature type="region of interest" description="Disordered" evidence="1">
    <location>
        <begin position="732"/>
        <end position="792"/>
    </location>
</feature>
<name>A0A6B8TZT0_9CORY</name>
<dbReference type="Proteomes" id="UP000426857">
    <property type="component" value="Chromosome"/>
</dbReference>
<evidence type="ECO:0000313" key="3">
    <source>
        <dbReference type="EMBL" id="QGS34815.1"/>
    </source>
</evidence>
<feature type="transmembrane region" description="Helical" evidence="2">
    <location>
        <begin position="29"/>
        <end position="49"/>
    </location>
</feature>
<sequence length="792" mass="85058">MIWPAIVLVLLLVLPGALLGVASGLRLGWALAIGPALTFAVTGLAGWFFGAVDIGYSTITAALVWLAMVLVALVWRRLAPKRADAAALASLSEEPGRGRAIIALPAIAGVTVAFVTMAWASLSRLAKVPGGIESIQQSWDVHWHGSVIKYALDTGMVSSTRMGEIQNFETRGDMYYPAAWHAFGAVLADVSGMSVPATVNILGLVAPALLIPVGAAALAWRMIDRGGWAASFGAGLAAVLTTALPVLTPISVYVGAWPYLLGIALTGATFAVLTSVPHAPIRMFASTLALIGIGQLHPSAVPATVLLVASWWLFGRLWRPVRPELGAMKSRLRDVGLMALPGIVAAVFLVPQWLSGEQQAKDIRAESATVNVDRWGAWYRAFAMLTRHAEDYGSVKPVIIAGLIGLVLLAVVLRRFWPVVAWAVSVLFTAHALNTFGGVVGDVLGVYAGLHYSTPHRLVLQTALLITAAGGAGVALLFGVVAGYAGRHKAGDPERGREAVERTGGSEGSDGSGENGAGATAVAATGAARTDRITRPHVRPVPVVQLAIAAALVAGFIPWAVHIMAPVNHHAYEQIRDNRLTSDRDLRAFDWLAQQPEAHEHRVFTNPNEGSAWMYMRNDIPTVFRHFGWPDADETTATSMVYWHTDKIGWGEPWDTTAANQVDLALKKLDVGFIYVSPPYFWGDQKINMRMQEGAWWSRGLTPVYRDEEVTIYAVNAVIDPERIEEMRAQSPMDMPPMTTRGEAGVAEPGDDDYDDPHAWVPDFSKAYRGEGSILPEGQEPLTLQPKSARPG</sequence>
<accession>A0A6B8TZT0</accession>
<reference evidence="3 4" key="1">
    <citation type="submission" date="2019-11" db="EMBL/GenBank/DDBJ databases">
        <title>FDA dAtabase for Regulatory Grade micrObial Sequences (FDA-ARGOS): Supporting development and validation of Infectious Disease Dx tests.</title>
        <authorList>
            <person name="Kerrigan L."/>
            <person name="Long C."/>
            <person name="Tallon L."/>
            <person name="Sadzewicz L."/>
            <person name="Vavikolanu K."/>
            <person name="Mehta A."/>
            <person name="Aluvathingal J."/>
            <person name="Nadendla S."/>
            <person name="Yan Y."/>
            <person name="Sichtig H."/>
        </authorList>
    </citation>
    <scope>NUCLEOTIDE SEQUENCE [LARGE SCALE GENOMIC DNA]</scope>
    <source>
        <strain evidence="3 4">FDAARGOS_674</strain>
    </source>
</reference>
<evidence type="ECO:0000256" key="1">
    <source>
        <dbReference type="SAM" id="MobiDB-lite"/>
    </source>
</evidence>
<protein>
    <recommendedName>
        <fullName evidence="5">Rhamnopyranosyltransferase</fullName>
    </recommendedName>
</protein>
<dbReference type="Pfam" id="PF20176">
    <property type="entry name" value="DUF6541"/>
    <property type="match status" value="1"/>
</dbReference>
<feature type="transmembrane region" description="Helical" evidence="2">
    <location>
        <begin position="296"/>
        <end position="314"/>
    </location>
</feature>
<dbReference type="RefSeq" id="WP_155869116.1">
    <property type="nucleotide sequence ID" value="NZ_CP046322.1"/>
</dbReference>
<evidence type="ECO:0000313" key="4">
    <source>
        <dbReference type="Proteomes" id="UP000426857"/>
    </source>
</evidence>
<feature type="region of interest" description="Disordered" evidence="1">
    <location>
        <begin position="488"/>
        <end position="529"/>
    </location>
</feature>
<feature type="transmembrane region" description="Helical" evidence="2">
    <location>
        <begin position="460"/>
        <end position="485"/>
    </location>
</feature>
<evidence type="ECO:0000256" key="2">
    <source>
        <dbReference type="SAM" id="Phobius"/>
    </source>
</evidence>
<dbReference type="AlphaFoldDB" id="A0A6B8TZT0"/>
<keyword evidence="2" id="KW-0812">Transmembrane</keyword>
<feature type="compositionally biased region" description="Basic and acidic residues" evidence="1">
    <location>
        <begin position="489"/>
        <end position="501"/>
    </location>
</feature>
<feature type="transmembrane region" description="Helical" evidence="2">
    <location>
        <begin position="420"/>
        <end position="440"/>
    </location>
</feature>
<feature type="transmembrane region" description="Helical" evidence="2">
    <location>
        <begin position="259"/>
        <end position="276"/>
    </location>
</feature>
<dbReference type="EMBL" id="CP046322">
    <property type="protein sequence ID" value="QGS34815.1"/>
    <property type="molecule type" value="Genomic_DNA"/>
</dbReference>
<proteinExistence type="predicted"/>
<feature type="transmembrane region" description="Helical" evidence="2">
    <location>
        <begin position="201"/>
        <end position="220"/>
    </location>
</feature>
<dbReference type="InterPro" id="IPR046671">
    <property type="entry name" value="DUF6541"/>
</dbReference>
<feature type="compositionally biased region" description="Gly residues" evidence="1">
    <location>
        <begin position="505"/>
        <end position="516"/>
    </location>
</feature>
<feature type="transmembrane region" description="Helical" evidence="2">
    <location>
        <begin position="541"/>
        <end position="561"/>
    </location>
</feature>
<dbReference type="KEGG" id="cxe:FOB82_07450"/>
<feature type="compositionally biased region" description="Low complexity" evidence="1">
    <location>
        <begin position="517"/>
        <end position="528"/>
    </location>
</feature>
<gene>
    <name evidence="3" type="ORF">FOB82_07450</name>
</gene>
<feature type="transmembrane region" description="Helical" evidence="2">
    <location>
        <begin position="335"/>
        <end position="354"/>
    </location>
</feature>
<feature type="transmembrane region" description="Helical" evidence="2">
    <location>
        <begin position="56"/>
        <end position="75"/>
    </location>
</feature>
<organism evidence="3 4">
    <name type="scientific">Corynebacterium xerosis</name>
    <dbReference type="NCBI Taxonomy" id="1725"/>
    <lineage>
        <taxon>Bacteria</taxon>
        <taxon>Bacillati</taxon>
        <taxon>Actinomycetota</taxon>
        <taxon>Actinomycetes</taxon>
        <taxon>Mycobacteriales</taxon>
        <taxon>Corynebacteriaceae</taxon>
        <taxon>Corynebacterium</taxon>
    </lineage>
</organism>
<keyword evidence="2" id="KW-1133">Transmembrane helix</keyword>